<evidence type="ECO:0000256" key="2">
    <source>
        <dbReference type="ARBA" id="ARBA00023043"/>
    </source>
</evidence>
<dbReference type="Pfam" id="PF13637">
    <property type="entry name" value="Ank_4"/>
    <property type="match status" value="1"/>
</dbReference>
<gene>
    <name evidence="6" type="ORF">EVG20_g8001</name>
</gene>
<proteinExistence type="predicted"/>
<dbReference type="Pfam" id="PF24883">
    <property type="entry name" value="NPHP3_N"/>
    <property type="match status" value="1"/>
</dbReference>
<feature type="repeat" description="ANK" evidence="3">
    <location>
        <begin position="704"/>
        <end position="736"/>
    </location>
</feature>
<feature type="repeat" description="ANK" evidence="3">
    <location>
        <begin position="624"/>
        <end position="656"/>
    </location>
</feature>
<feature type="non-terminal residue" evidence="6">
    <location>
        <position position="1096"/>
    </location>
</feature>
<evidence type="ECO:0000259" key="4">
    <source>
        <dbReference type="Pfam" id="PF17109"/>
    </source>
</evidence>
<dbReference type="InterPro" id="IPR027417">
    <property type="entry name" value="P-loop_NTPase"/>
</dbReference>
<dbReference type="PANTHER" id="PTHR23206">
    <property type="entry name" value="MASK PROTEIN"/>
    <property type="match status" value="1"/>
</dbReference>
<dbReference type="InterPro" id="IPR051631">
    <property type="entry name" value="Ankyrin-KH/SAM_domain"/>
</dbReference>
<dbReference type="SUPFAM" id="SSF52540">
    <property type="entry name" value="P-loop containing nucleoside triphosphate hydrolases"/>
    <property type="match status" value="1"/>
</dbReference>
<feature type="repeat" description="ANK" evidence="3">
    <location>
        <begin position="591"/>
        <end position="623"/>
    </location>
</feature>
<evidence type="ECO:0000313" key="7">
    <source>
        <dbReference type="Proteomes" id="UP000298327"/>
    </source>
</evidence>
<dbReference type="InterPro" id="IPR031350">
    <property type="entry name" value="Goodbye_dom"/>
</dbReference>
<feature type="repeat" description="ANK" evidence="3">
    <location>
        <begin position="1049"/>
        <end position="1078"/>
    </location>
</feature>
<dbReference type="Pfam" id="PF17109">
    <property type="entry name" value="Goodbye"/>
    <property type="match status" value="1"/>
</dbReference>
<dbReference type="InterPro" id="IPR056884">
    <property type="entry name" value="NPHP3-like_N"/>
</dbReference>
<accession>A0A4Y9YAB2</accession>
<feature type="repeat" description="ANK" evidence="3">
    <location>
        <begin position="946"/>
        <end position="978"/>
    </location>
</feature>
<dbReference type="EMBL" id="SEOQ01000656">
    <property type="protein sequence ID" value="TFY58838.1"/>
    <property type="molecule type" value="Genomic_DNA"/>
</dbReference>
<feature type="repeat" description="ANK" evidence="3">
    <location>
        <begin position="814"/>
        <end position="846"/>
    </location>
</feature>
<dbReference type="OrthoDB" id="194358at2759"/>
<feature type="domain" description="Nephrocystin 3-like N-terminal" evidence="5">
    <location>
        <begin position="298"/>
        <end position="461"/>
    </location>
</feature>
<feature type="repeat" description="ANK" evidence="3">
    <location>
        <begin position="981"/>
        <end position="1013"/>
    </location>
</feature>
<evidence type="ECO:0000256" key="1">
    <source>
        <dbReference type="ARBA" id="ARBA00022737"/>
    </source>
</evidence>
<dbReference type="Gene3D" id="1.25.40.20">
    <property type="entry name" value="Ankyrin repeat-containing domain"/>
    <property type="match status" value="5"/>
</dbReference>
<feature type="domain" description="Fungal STAND N-terminal Goodbye" evidence="4">
    <location>
        <begin position="10"/>
        <end position="106"/>
    </location>
</feature>
<dbReference type="Proteomes" id="UP000298327">
    <property type="component" value="Unassembled WGS sequence"/>
</dbReference>
<feature type="repeat" description="ANK" evidence="3">
    <location>
        <begin position="748"/>
        <end position="780"/>
    </location>
</feature>
<dbReference type="PROSITE" id="PS50088">
    <property type="entry name" value="ANK_REPEAT"/>
    <property type="match status" value="10"/>
</dbReference>
<dbReference type="PANTHER" id="PTHR23206:SF8">
    <property type="entry name" value="ANKYRIN REPEAT AND KH DOMAIN-CONTAINING 1"/>
    <property type="match status" value="1"/>
</dbReference>
<dbReference type="PROSITE" id="PS50297">
    <property type="entry name" value="ANK_REP_REGION"/>
    <property type="match status" value="8"/>
</dbReference>
<evidence type="ECO:0000313" key="6">
    <source>
        <dbReference type="EMBL" id="TFY58838.1"/>
    </source>
</evidence>
<keyword evidence="2 3" id="KW-0040">ANK repeat</keyword>
<sequence>MADDQLSEIWKAAIEQYEADTENDLKAASESPKFANISSVDELLTAIDDKQKAFGQYRKRGAKIKGALEPVLDVVGMLADAAGEGVAVVFPPGKAVFVVVKLLVDVHFAFLPLRHLANSEAMPQATHDVKSRYDAIIDIFERMESFLRRCRIYIKPGINISDVLRMQIVKILAHLLFIMGKVTKYIRKGCRGQIKHPVLGFLKKNTMQEALTKLDHLTKEEGLAVLAATLDGVRDVDEDVRDVNEGVKQVNEGVNGIGRKLDSAQEDAELHKCYSWLSAPDPWINHNGAQEKLHDQSTGKWIFQDQRFVEWLDKTHSLMWLHGKPGGGKSVLCSTVIKMLQDHVNSTMSCALAFFYFDFKDLSKQNFSGFLRSIPRQLSSQSLGASAVLKKLYVDHDNGLRQPSQKDLQIALGNILKHFDAAYIVLDALDECHVDDRDRHLISFVTMLNAQNSVHFLATSRNEADIKECLETNVTHVVNLGDTLIYKDIEAYLSAVLQQERHFRKCSDDIKQEIKNVLLKKANGMFLWVECQLKELKKRCGTPGLREALHNLPSTLEETYARILTALDKNHTSLAEILLEKGADVNAQACYNRTALRAASSKGYTYLVEILLEKGADINAQSDNYGNALVAASKRGHTPLAKVLLEKGADVNAHVGSSETALIAASSEGQISMVEILLEKGANINAQASNYGTALIAASLGAGHYGSALIAASLGGHTSLAEILLEKGADIHAQVGKYEVSCPATSYQDHNALTAASDQGHTSLVEMLLKWGADVNAQASSNGNALIVASHAGHTSLIEILLKKGADINAQGGYFRTALIAASSSGHTSLVQFLLEKGADVNAQAGPYHNAFQTALSQGHASVAEILLERDVDLNASPDCYETALITAASRGYTSVVKAMLDKSTNINAQHDGKAAALIVAIEEGHTSVAEILLERDTDVNEQGCHSETALIAAASRGYTSLAKILLERGANANAQATSNYYRTALIAASSNGHTSLVEILLEKGADINAQTDKWPENALVAALPEGHTSVARVLLEKGADVNTHVFSTLLISASYEGNTSIAEILLEKGANVHAQSSFYGTALIAASSRGYISLA</sequence>
<dbReference type="AlphaFoldDB" id="A0A4Y9YAB2"/>
<evidence type="ECO:0000259" key="5">
    <source>
        <dbReference type="Pfam" id="PF24883"/>
    </source>
</evidence>
<dbReference type="InterPro" id="IPR002110">
    <property type="entry name" value="Ankyrin_rpt"/>
</dbReference>
<feature type="repeat" description="ANK" evidence="3">
    <location>
        <begin position="781"/>
        <end position="813"/>
    </location>
</feature>
<organism evidence="6 7">
    <name type="scientific">Dentipellis fragilis</name>
    <dbReference type="NCBI Taxonomy" id="205917"/>
    <lineage>
        <taxon>Eukaryota</taxon>
        <taxon>Fungi</taxon>
        <taxon>Dikarya</taxon>
        <taxon>Basidiomycota</taxon>
        <taxon>Agaricomycotina</taxon>
        <taxon>Agaricomycetes</taxon>
        <taxon>Russulales</taxon>
        <taxon>Hericiaceae</taxon>
        <taxon>Dentipellis</taxon>
    </lineage>
</organism>
<keyword evidence="7" id="KW-1185">Reference proteome</keyword>
<protein>
    <submittedName>
        <fullName evidence="6">Uncharacterized protein</fullName>
    </submittedName>
</protein>
<dbReference type="SMART" id="SM00248">
    <property type="entry name" value="ANK"/>
    <property type="match status" value="15"/>
</dbReference>
<dbReference type="InterPro" id="IPR036770">
    <property type="entry name" value="Ankyrin_rpt-contain_sf"/>
</dbReference>
<feature type="repeat" description="ANK" evidence="3">
    <location>
        <begin position="657"/>
        <end position="689"/>
    </location>
</feature>
<comment type="caution">
    <text evidence="6">The sequence shown here is derived from an EMBL/GenBank/DDBJ whole genome shotgun (WGS) entry which is preliminary data.</text>
</comment>
<keyword evidence="1" id="KW-0677">Repeat</keyword>
<name>A0A4Y9YAB2_9AGAM</name>
<dbReference type="SUPFAM" id="SSF48403">
    <property type="entry name" value="Ankyrin repeat"/>
    <property type="match status" value="2"/>
</dbReference>
<dbReference type="Gene3D" id="3.40.50.300">
    <property type="entry name" value="P-loop containing nucleotide triphosphate hydrolases"/>
    <property type="match status" value="1"/>
</dbReference>
<dbReference type="Pfam" id="PF12796">
    <property type="entry name" value="Ank_2"/>
    <property type="match status" value="5"/>
</dbReference>
<reference evidence="6 7" key="1">
    <citation type="submission" date="2019-02" db="EMBL/GenBank/DDBJ databases">
        <title>Genome sequencing of the rare red list fungi Dentipellis fragilis.</title>
        <authorList>
            <person name="Buettner E."/>
            <person name="Kellner H."/>
        </authorList>
    </citation>
    <scope>NUCLEOTIDE SEQUENCE [LARGE SCALE GENOMIC DNA]</scope>
    <source>
        <strain evidence="6 7">DSM 105465</strain>
    </source>
</reference>
<evidence type="ECO:0000256" key="3">
    <source>
        <dbReference type="PROSITE-ProRule" id="PRU00023"/>
    </source>
</evidence>
<dbReference type="STRING" id="205917.A0A4Y9YAB2"/>